<feature type="transmembrane region" description="Helical" evidence="1">
    <location>
        <begin position="176"/>
        <end position="207"/>
    </location>
</feature>
<dbReference type="PANTHER" id="PTHR33444">
    <property type="entry name" value="SI:DKEY-19B23.12-RELATED"/>
    <property type="match status" value="1"/>
</dbReference>
<feature type="transmembrane region" description="Helical" evidence="1">
    <location>
        <begin position="94"/>
        <end position="114"/>
    </location>
</feature>
<accession>A0A9N7UY33</accession>
<dbReference type="AlphaFoldDB" id="A0A9N7UY33"/>
<keyword evidence="1" id="KW-1133">Transmembrane helix</keyword>
<dbReference type="PANTHER" id="PTHR33444:SF2">
    <property type="entry name" value="MARVEL DOMAIN-CONTAINING PROTEIN"/>
    <property type="match status" value="1"/>
</dbReference>
<comment type="caution">
    <text evidence="2">The sequence shown here is derived from an EMBL/GenBank/DDBJ whole genome shotgun (WGS) entry which is preliminary data.</text>
</comment>
<evidence type="ECO:0000256" key="1">
    <source>
        <dbReference type="SAM" id="Phobius"/>
    </source>
</evidence>
<dbReference type="EMBL" id="CADEAL010002236">
    <property type="protein sequence ID" value="CAB1439159.1"/>
    <property type="molecule type" value="Genomic_DNA"/>
</dbReference>
<evidence type="ECO:0000313" key="3">
    <source>
        <dbReference type="Proteomes" id="UP001153269"/>
    </source>
</evidence>
<feature type="transmembrane region" description="Helical" evidence="1">
    <location>
        <begin position="126"/>
        <end position="156"/>
    </location>
</feature>
<proteinExistence type="predicted"/>
<dbReference type="InterPro" id="IPR040350">
    <property type="entry name" value="TMEM272"/>
</dbReference>
<keyword evidence="3" id="KW-1185">Reference proteome</keyword>
<dbReference type="Proteomes" id="UP001153269">
    <property type="component" value="Unassembled WGS sequence"/>
</dbReference>
<name>A0A9N7UY33_PLEPL</name>
<sequence length="212" mass="23686">MTTSSPLAKDEHSDAVYPRSARALSHHFCSWRQEVRALATDTMTGFVESIPRPPQPKGASLGFSKLFGCAIPIAEIVIGSMYLDDCPVQPYIPIYLIVSGVFGVMLALLTCMPFSQTPEDGTSNPINLVIVTWNTLSSCFFFCWFITGNVWIYSIYEPEYVKNSTNLDVYCDKTLYLFAFWTTTLGYILFGVILLCCCCVMVCFFLCGRGDD</sequence>
<keyword evidence="1" id="KW-0812">Transmembrane</keyword>
<feature type="transmembrane region" description="Helical" evidence="1">
    <location>
        <begin position="62"/>
        <end position="82"/>
    </location>
</feature>
<gene>
    <name evidence="2" type="ORF">PLEPLA_LOCUS26987</name>
</gene>
<protein>
    <submittedName>
        <fullName evidence="2">Uncharacterized protein</fullName>
    </submittedName>
</protein>
<organism evidence="2 3">
    <name type="scientific">Pleuronectes platessa</name>
    <name type="common">European plaice</name>
    <dbReference type="NCBI Taxonomy" id="8262"/>
    <lineage>
        <taxon>Eukaryota</taxon>
        <taxon>Metazoa</taxon>
        <taxon>Chordata</taxon>
        <taxon>Craniata</taxon>
        <taxon>Vertebrata</taxon>
        <taxon>Euteleostomi</taxon>
        <taxon>Actinopterygii</taxon>
        <taxon>Neopterygii</taxon>
        <taxon>Teleostei</taxon>
        <taxon>Neoteleostei</taxon>
        <taxon>Acanthomorphata</taxon>
        <taxon>Carangaria</taxon>
        <taxon>Pleuronectiformes</taxon>
        <taxon>Pleuronectoidei</taxon>
        <taxon>Pleuronectidae</taxon>
        <taxon>Pleuronectes</taxon>
    </lineage>
</organism>
<keyword evidence="1" id="KW-0472">Membrane</keyword>
<evidence type="ECO:0000313" key="2">
    <source>
        <dbReference type="EMBL" id="CAB1439159.1"/>
    </source>
</evidence>
<reference evidence="2" key="1">
    <citation type="submission" date="2020-03" db="EMBL/GenBank/DDBJ databases">
        <authorList>
            <person name="Weist P."/>
        </authorList>
    </citation>
    <scope>NUCLEOTIDE SEQUENCE</scope>
</reference>